<protein>
    <submittedName>
        <fullName evidence="2">ABC transporter</fullName>
    </submittedName>
</protein>
<evidence type="ECO:0000313" key="2">
    <source>
        <dbReference type="EMBL" id="KIL49468.1"/>
    </source>
</evidence>
<dbReference type="PANTHER" id="PTHR43613:SF1">
    <property type="entry name" value="ABC TRANSPORTER, ATP-BINDING PROTEIN"/>
    <property type="match status" value="1"/>
</dbReference>
<keyword evidence="3" id="KW-1185">Reference proteome</keyword>
<dbReference type="InterPro" id="IPR027417">
    <property type="entry name" value="P-loop_NTPase"/>
</dbReference>
<dbReference type="Pfam" id="PF00005">
    <property type="entry name" value="ABC_tran"/>
    <property type="match status" value="1"/>
</dbReference>
<dbReference type="Gene3D" id="3.40.50.300">
    <property type="entry name" value="P-loop containing nucleotide triphosphate hydrolases"/>
    <property type="match status" value="1"/>
</dbReference>
<dbReference type="STRING" id="889306.KP78_09360"/>
<gene>
    <name evidence="2" type="ORF">KP78_09360</name>
</gene>
<feature type="domain" description="ABC transporter" evidence="1">
    <location>
        <begin position="2"/>
        <end position="89"/>
    </location>
</feature>
<evidence type="ECO:0000259" key="1">
    <source>
        <dbReference type="Pfam" id="PF00005"/>
    </source>
</evidence>
<dbReference type="SUPFAM" id="SSF52540">
    <property type="entry name" value="P-loop containing nucleoside triphosphate hydrolases"/>
    <property type="match status" value="1"/>
</dbReference>
<dbReference type="RefSeq" id="WP_052474563.1">
    <property type="nucleotide sequence ID" value="NZ_JXRP01000009.1"/>
</dbReference>
<dbReference type="Proteomes" id="UP000031938">
    <property type="component" value="Unassembled WGS sequence"/>
</dbReference>
<accession>A0A0C2VZW2</accession>
<sequence>MQGIDLTVYEGQIIGYIGPNGARKSTTVKIMLGLVDEYIGNIKIFGQKLSVGDHEYKKRIGFVPENAEIYDTLTVREYLLFIGGLYGIEESVTEHKGKKSYEEI</sequence>
<dbReference type="PANTHER" id="PTHR43613">
    <property type="entry name" value="ABC TRANSPORTER, ATP-BINDING PROTEIN"/>
    <property type="match status" value="1"/>
</dbReference>
<dbReference type="InterPro" id="IPR003439">
    <property type="entry name" value="ABC_transporter-like_ATP-bd"/>
</dbReference>
<name>A0A0C2VZW2_9BACL</name>
<organism evidence="2 3">
    <name type="scientific">Jeotgalibacillus soli</name>
    <dbReference type="NCBI Taxonomy" id="889306"/>
    <lineage>
        <taxon>Bacteria</taxon>
        <taxon>Bacillati</taxon>
        <taxon>Bacillota</taxon>
        <taxon>Bacilli</taxon>
        <taxon>Bacillales</taxon>
        <taxon>Caryophanaceae</taxon>
        <taxon>Jeotgalibacillus</taxon>
    </lineage>
</organism>
<dbReference type="GO" id="GO:0005524">
    <property type="term" value="F:ATP binding"/>
    <property type="evidence" value="ECO:0007669"/>
    <property type="project" value="InterPro"/>
</dbReference>
<reference evidence="2 3" key="1">
    <citation type="submission" date="2015-01" db="EMBL/GenBank/DDBJ databases">
        <title>Genome sequencing of Jeotgalibacillus soli.</title>
        <authorList>
            <person name="Goh K.M."/>
            <person name="Chan K.-G."/>
            <person name="Yaakop A.S."/>
            <person name="Ee R."/>
            <person name="Gan H.M."/>
            <person name="Chan C.S."/>
        </authorList>
    </citation>
    <scope>NUCLEOTIDE SEQUENCE [LARGE SCALE GENOMIC DNA]</scope>
    <source>
        <strain evidence="2 3">P9</strain>
    </source>
</reference>
<comment type="caution">
    <text evidence="2">The sequence shown here is derived from an EMBL/GenBank/DDBJ whole genome shotgun (WGS) entry which is preliminary data.</text>
</comment>
<dbReference type="GO" id="GO:0016887">
    <property type="term" value="F:ATP hydrolysis activity"/>
    <property type="evidence" value="ECO:0007669"/>
    <property type="project" value="InterPro"/>
</dbReference>
<proteinExistence type="predicted"/>
<evidence type="ECO:0000313" key="3">
    <source>
        <dbReference type="Proteomes" id="UP000031938"/>
    </source>
</evidence>
<dbReference type="AlphaFoldDB" id="A0A0C2VZW2"/>
<dbReference type="EMBL" id="JXRP01000009">
    <property type="protein sequence ID" value="KIL49468.1"/>
    <property type="molecule type" value="Genomic_DNA"/>
</dbReference>
<dbReference type="PATRIC" id="fig|889306.3.peg.940"/>